<dbReference type="GeneID" id="103129835"/>
<dbReference type="PROSITE" id="PS50001">
    <property type="entry name" value="SH2"/>
    <property type="match status" value="1"/>
</dbReference>
<evidence type="ECO:0000313" key="7">
    <source>
        <dbReference type="Ensembl" id="ENSPFOP00000000559.1"/>
    </source>
</evidence>
<proteinExistence type="predicted"/>
<dbReference type="KEGG" id="pfor:103129835"/>
<reference evidence="7" key="2">
    <citation type="submission" date="2025-08" db="UniProtKB">
        <authorList>
            <consortium name="Ensembl"/>
        </authorList>
    </citation>
    <scope>IDENTIFICATION</scope>
</reference>
<feature type="compositionally biased region" description="Basic and acidic residues" evidence="4">
    <location>
        <begin position="28"/>
        <end position="49"/>
    </location>
</feature>
<organism evidence="7 8">
    <name type="scientific">Poecilia formosa</name>
    <name type="common">Amazon molly</name>
    <name type="synonym">Limia formosa</name>
    <dbReference type="NCBI Taxonomy" id="48698"/>
    <lineage>
        <taxon>Eukaryota</taxon>
        <taxon>Metazoa</taxon>
        <taxon>Chordata</taxon>
        <taxon>Craniata</taxon>
        <taxon>Vertebrata</taxon>
        <taxon>Euteleostomi</taxon>
        <taxon>Actinopterygii</taxon>
        <taxon>Neopterygii</taxon>
        <taxon>Teleostei</taxon>
        <taxon>Neoteleostei</taxon>
        <taxon>Acanthomorphata</taxon>
        <taxon>Ovalentaria</taxon>
        <taxon>Atherinomorphae</taxon>
        <taxon>Cyprinodontiformes</taxon>
        <taxon>Poeciliidae</taxon>
        <taxon>Poeciliinae</taxon>
        <taxon>Poecilia</taxon>
    </lineage>
</organism>
<dbReference type="RefSeq" id="XP_007541102.1">
    <property type="nucleotide sequence ID" value="XM_007541040.2"/>
</dbReference>
<dbReference type="SUPFAM" id="SSF55550">
    <property type="entry name" value="SH2 domain"/>
    <property type="match status" value="1"/>
</dbReference>
<dbReference type="GO" id="GO:0005942">
    <property type="term" value="C:phosphatidylinositol 3-kinase complex"/>
    <property type="evidence" value="ECO:0007669"/>
    <property type="project" value="TreeGrafter"/>
</dbReference>
<reference evidence="8" key="1">
    <citation type="submission" date="2013-10" db="EMBL/GenBank/DDBJ databases">
        <authorList>
            <person name="Schartl M."/>
            <person name="Warren W."/>
        </authorList>
    </citation>
    <scope>NUCLEOTIDE SEQUENCE [LARGE SCALE GENOMIC DNA]</scope>
    <source>
        <strain evidence="8">female</strain>
    </source>
</reference>
<dbReference type="EMBL" id="AYCK01021634">
    <property type="status" value="NOT_ANNOTATED_CDS"/>
    <property type="molecule type" value="Genomic_DNA"/>
</dbReference>
<dbReference type="Pfam" id="PF00017">
    <property type="entry name" value="SH2"/>
    <property type="match status" value="1"/>
</dbReference>
<dbReference type="OMA" id="CKLTVPY"/>
<accession>A0A087X456</accession>
<dbReference type="UniPathway" id="UPA00143"/>
<reference evidence="7" key="3">
    <citation type="submission" date="2025-09" db="UniProtKB">
        <authorList>
            <consortium name="Ensembl"/>
        </authorList>
    </citation>
    <scope>IDENTIFICATION</scope>
</reference>
<dbReference type="eggNOG" id="KOG4566">
    <property type="taxonomic scope" value="Eukaryota"/>
</dbReference>
<dbReference type="InterPro" id="IPR001496">
    <property type="entry name" value="SOCS_box"/>
</dbReference>
<name>A0A087X456_POEFO</name>
<dbReference type="PANTHER" id="PTHR10155:SF4">
    <property type="entry name" value="SUPPRESSOR OF CYTOKINE SIGNALING 1"/>
    <property type="match status" value="1"/>
</dbReference>
<feature type="compositionally biased region" description="Basic and acidic residues" evidence="4">
    <location>
        <begin position="1"/>
        <end position="19"/>
    </location>
</feature>
<evidence type="ECO:0000256" key="4">
    <source>
        <dbReference type="SAM" id="MobiDB-lite"/>
    </source>
</evidence>
<feature type="domain" description="SOCS box" evidence="6">
    <location>
        <begin position="192"/>
        <end position="242"/>
    </location>
</feature>
<feature type="domain" description="SH2" evidence="5">
    <location>
        <begin position="111"/>
        <end position="203"/>
    </location>
</feature>
<evidence type="ECO:0000313" key="8">
    <source>
        <dbReference type="Proteomes" id="UP000028760"/>
    </source>
</evidence>
<dbReference type="GO" id="GO:0016567">
    <property type="term" value="P:protein ubiquitination"/>
    <property type="evidence" value="ECO:0007669"/>
    <property type="project" value="UniProtKB-UniPathway"/>
</dbReference>
<keyword evidence="8" id="KW-1185">Reference proteome</keyword>
<evidence type="ECO:0000256" key="3">
    <source>
        <dbReference type="PROSITE-ProRule" id="PRU00191"/>
    </source>
</evidence>
<dbReference type="EMBL" id="AYCK01021635">
    <property type="status" value="NOT_ANNOTATED_CDS"/>
    <property type="molecule type" value="Genomic_DNA"/>
</dbReference>
<dbReference type="RefSeq" id="XP_007541103.1">
    <property type="nucleotide sequence ID" value="XM_007541041.2"/>
</dbReference>
<sequence length="243" mass="27773">MVRDSLDRTSDQNQKREPAAEPQSPRQNTEESDRPEPTAEKINTENKDPAGSKLDFLLWCKLKFEEEPESWRLPESGADADSLPSHIRPFTSFAEYRLVKLTYLQLQESGFYWGPMTMEEAHQRLTHAALGTFLLRDSGQPDVFFTLSYQSEDGPTSVRVQLNNLLFSLHGSQKTFPSLFALLAFYTSSPCRLTEPYRRQRPERLKQMCRRALVRTYGAESICTSPGLSPDVKAYVSAYPYCT</sequence>
<dbReference type="STRING" id="48698.ENSPFOP00000000559"/>
<dbReference type="GO" id="GO:0046854">
    <property type="term" value="P:phosphatidylinositol phosphate biosynthetic process"/>
    <property type="evidence" value="ECO:0007669"/>
    <property type="project" value="TreeGrafter"/>
</dbReference>
<protein>
    <submittedName>
        <fullName evidence="7">Suppressor of cytokine signaling 1-like</fullName>
    </submittedName>
</protein>
<dbReference type="OrthoDB" id="9937362at2759"/>
<dbReference type="EMBL" id="AYCK01021633">
    <property type="status" value="NOT_ANNOTATED_CDS"/>
    <property type="molecule type" value="Genomic_DNA"/>
</dbReference>
<dbReference type="Gene3D" id="3.30.505.10">
    <property type="entry name" value="SH2 domain"/>
    <property type="match status" value="1"/>
</dbReference>
<dbReference type="GO" id="GO:0046935">
    <property type="term" value="F:1-phosphatidylinositol-3-kinase regulator activity"/>
    <property type="evidence" value="ECO:0007669"/>
    <property type="project" value="TreeGrafter"/>
</dbReference>
<evidence type="ECO:0000256" key="1">
    <source>
        <dbReference type="ARBA" id="ARBA00004906"/>
    </source>
</evidence>
<comment type="pathway">
    <text evidence="1">Protein modification; protein ubiquitination.</text>
</comment>
<dbReference type="Proteomes" id="UP000028760">
    <property type="component" value="Unassembled WGS sequence"/>
</dbReference>
<dbReference type="GeneTree" id="ENSGT00940000167193"/>
<dbReference type="AlphaFoldDB" id="A0A087X456"/>
<dbReference type="InterPro" id="IPR036860">
    <property type="entry name" value="SH2_dom_sf"/>
</dbReference>
<feature type="region of interest" description="Disordered" evidence="4">
    <location>
        <begin position="1"/>
        <end position="49"/>
    </location>
</feature>
<dbReference type="PANTHER" id="PTHR10155">
    <property type="entry name" value="PHOSPHATIDYLINOSITOL 3-KINASE REGULATORY SUBUNIT"/>
    <property type="match status" value="1"/>
</dbReference>
<keyword evidence="2 3" id="KW-0727">SH2 domain</keyword>
<evidence type="ECO:0000259" key="5">
    <source>
        <dbReference type="PROSITE" id="PS50001"/>
    </source>
</evidence>
<dbReference type="InterPro" id="IPR000980">
    <property type="entry name" value="SH2"/>
</dbReference>
<evidence type="ECO:0000256" key="2">
    <source>
        <dbReference type="ARBA" id="ARBA00022999"/>
    </source>
</evidence>
<dbReference type="PROSITE" id="PS50225">
    <property type="entry name" value="SOCS"/>
    <property type="match status" value="1"/>
</dbReference>
<dbReference type="Ensembl" id="ENSPFOT00000000560.2">
    <property type="protein sequence ID" value="ENSPFOP00000000559.1"/>
    <property type="gene ID" value="ENSPFOG00000000609.2"/>
</dbReference>
<evidence type="ECO:0000259" key="6">
    <source>
        <dbReference type="PROSITE" id="PS50225"/>
    </source>
</evidence>
<dbReference type="SMART" id="SM00252">
    <property type="entry name" value="SH2"/>
    <property type="match status" value="1"/>
</dbReference>